<reference evidence="2" key="1">
    <citation type="submission" date="2022-08" db="EMBL/GenBank/DDBJ databases">
        <title>Nisaea acidiphila sp. nov., isolated from a marine algal debris and emended description of the genus Nisaea Urios et al. 2008.</title>
        <authorList>
            <person name="Kwon K."/>
        </authorList>
    </citation>
    <scope>NUCLEOTIDE SEQUENCE</scope>
    <source>
        <strain evidence="2">MEBiC11861</strain>
    </source>
</reference>
<keyword evidence="1" id="KW-0812">Transmembrane</keyword>
<feature type="transmembrane region" description="Helical" evidence="1">
    <location>
        <begin position="79"/>
        <end position="105"/>
    </location>
</feature>
<accession>A0A9J7AZ79</accession>
<gene>
    <name evidence="2" type="ORF">NUH88_03395</name>
</gene>
<dbReference type="Proteomes" id="UP001060336">
    <property type="component" value="Chromosome"/>
</dbReference>
<keyword evidence="1" id="KW-0472">Membrane</keyword>
<dbReference type="EMBL" id="CP102480">
    <property type="protein sequence ID" value="UUX50749.1"/>
    <property type="molecule type" value="Genomic_DNA"/>
</dbReference>
<dbReference type="RefSeq" id="WP_257769974.1">
    <property type="nucleotide sequence ID" value="NZ_CP102480.1"/>
</dbReference>
<evidence type="ECO:0000313" key="3">
    <source>
        <dbReference type="Proteomes" id="UP001060336"/>
    </source>
</evidence>
<protein>
    <recommendedName>
        <fullName evidence="4">DUF4870 domain-containing protein</fullName>
    </recommendedName>
</protein>
<proteinExistence type="predicted"/>
<dbReference type="KEGG" id="naci:NUH88_03395"/>
<keyword evidence="1" id="KW-1133">Transmembrane helix</keyword>
<name>A0A9J7AZ79_9PROT</name>
<keyword evidence="3" id="KW-1185">Reference proteome</keyword>
<organism evidence="2 3">
    <name type="scientific">Nisaea acidiphila</name>
    <dbReference type="NCBI Taxonomy" id="1862145"/>
    <lineage>
        <taxon>Bacteria</taxon>
        <taxon>Pseudomonadati</taxon>
        <taxon>Pseudomonadota</taxon>
        <taxon>Alphaproteobacteria</taxon>
        <taxon>Rhodospirillales</taxon>
        <taxon>Thalassobaculaceae</taxon>
        <taxon>Nisaea</taxon>
    </lineage>
</organism>
<dbReference type="AlphaFoldDB" id="A0A9J7AZ79"/>
<evidence type="ECO:0000256" key="1">
    <source>
        <dbReference type="SAM" id="Phobius"/>
    </source>
</evidence>
<sequence>MAETNPNSGREMTRSRAIPFSLGLSENDRLAVHIVYGLYGAAIVFGLPSVLGVILAYLKRGDLEGTELSGHVAWQIRTFWIQVITIVLAAAFTATFILIPLAWLVGGAGWLWFVYRVVKGWIRHSNDQGIKDPYALF</sequence>
<evidence type="ECO:0008006" key="4">
    <source>
        <dbReference type="Google" id="ProtNLM"/>
    </source>
</evidence>
<evidence type="ECO:0000313" key="2">
    <source>
        <dbReference type="EMBL" id="UUX50749.1"/>
    </source>
</evidence>
<feature type="transmembrane region" description="Helical" evidence="1">
    <location>
        <begin position="34"/>
        <end position="58"/>
    </location>
</feature>